<keyword evidence="3" id="KW-1185">Reference proteome</keyword>
<feature type="compositionally biased region" description="Polar residues" evidence="1">
    <location>
        <begin position="88"/>
        <end position="103"/>
    </location>
</feature>
<feature type="compositionally biased region" description="Basic and acidic residues" evidence="1">
    <location>
        <begin position="41"/>
        <end position="51"/>
    </location>
</feature>
<evidence type="ECO:0000313" key="3">
    <source>
        <dbReference type="Proteomes" id="UP001431783"/>
    </source>
</evidence>
<dbReference type="AlphaFoldDB" id="A0AAW1TYC6"/>
<name>A0AAW1TYC6_9CUCU</name>
<sequence length="103" mass="11998">MKDYSKEALKKRRQLQTKLVEERNEGNIAYLKYDKLIIKENSTSKEKRQKDMSTSSSSPNTQLKKQPTLFTSKAKRTTAIDKMRSRSNEFSNISNVTYSNNNQ</sequence>
<comment type="caution">
    <text evidence="2">The sequence shown here is derived from an EMBL/GenBank/DDBJ whole genome shotgun (WGS) entry which is preliminary data.</text>
</comment>
<dbReference type="EMBL" id="JARQZJ010000019">
    <property type="protein sequence ID" value="KAK9873423.1"/>
    <property type="molecule type" value="Genomic_DNA"/>
</dbReference>
<evidence type="ECO:0000313" key="2">
    <source>
        <dbReference type="EMBL" id="KAK9873423.1"/>
    </source>
</evidence>
<protein>
    <submittedName>
        <fullName evidence="2">Uncharacterized protein</fullName>
    </submittedName>
</protein>
<organism evidence="2 3">
    <name type="scientific">Henosepilachna vigintioctopunctata</name>
    <dbReference type="NCBI Taxonomy" id="420089"/>
    <lineage>
        <taxon>Eukaryota</taxon>
        <taxon>Metazoa</taxon>
        <taxon>Ecdysozoa</taxon>
        <taxon>Arthropoda</taxon>
        <taxon>Hexapoda</taxon>
        <taxon>Insecta</taxon>
        <taxon>Pterygota</taxon>
        <taxon>Neoptera</taxon>
        <taxon>Endopterygota</taxon>
        <taxon>Coleoptera</taxon>
        <taxon>Polyphaga</taxon>
        <taxon>Cucujiformia</taxon>
        <taxon>Coccinelloidea</taxon>
        <taxon>Coccinellidae</taxon>
        <taxon>Epilachninae</taxon>
        <taxon>Epilachnini</taxon>
        <taxon>Henosepilachna</taxon>
    </lineage>
</organism>
<reference evidence="2 3" key="1">
    <citation type="submission" date="2023-03" db="EMBL/GenBank/DDBJ databases">
        <title>Genome insight into feeding habits of ladybird beetles.</title>
        <authorList>
            <person name="Li H.-S."/>
            <person name="Huang Y.-H."/>
            <person name="Pang H."/>
        </authorList>
    </citation>
    <scope>NUCLEOTIDE SEQUENCE [LARGE SCALE GENOMIC DNA]</scope>
    <source>
        <strain evidence="2">SYSU_2023b</strain>
        <tissue evidence="2">Whole body</tissue>
    </source>
</reference>
<evidence type="ECO:0000256" key="1">
    <source>
        <dbReference type="SAM" id="MobiDB-lite"/>
    </source>
</evidence>
<feature type="region of interest" description="Disordered" evidence="1">
    <location>
        <begin position="41"/>
        <end position="103"/>
    </location>
</feature>
<proteinExistence type="predicted"/>
<dbReference type="Proteomes" id="UP001431783">
    <property type="component" value="Unassembled WGS sequence"/>
</dbReference>
<feature type="compositionally biased region" description="Basic and acidic residues" evidence="1">
    <location>
        <begin position="78"/>
        <end position="87"/>
    </location>
</feature>
<accession>A0AAW1TYC6</accession>
<gene>
    <name evidence="2" type="ORF">WA026_022487</name>
</gene>
<feature type="compositionally biased region" description="Polar residues" evidence="1">
    <location>
        <begin position="52"/>
        <end position="71"/>
    </location>
</feature>